<dbReference type="GO" id="GO:0009055">
    <property type="term" value="F:electron transfer activity"/>
    <property type="evidence" value="ECO:0007669"/>
    <property type="project" value="InterPro"/>
</dbReference>
<evidence type="ECO:0000313" key="10">
    <source>
        <dbReference type="Proteomes" id="UP000298050"/>
    </source>
</evidence>
<organism evidence="9 10">
    <name type="scientific">Mangrovimicrobium sediminis</name>
    <dbReference type="NCBI Taxonomy" id="2562682"/>
    <lineage>
        <taxon>Bacteria</taxon>
        <taxon>Pseudomonadati</taxon>
        <taxon>Pseudomonadota</taxon>
        <taxon>Gammaproteobacteria</taxon>
        <taxon>Cellvibrionales</taxon>
        <taxon>Halieaceae</taxon>
        <taxon>Mangrovimicrobium</taxon>
    </lineage>
</organism>
<dbReference type="PROSITE" id="PS51007">
    <property type="entry name" value="CYTC"/>
    <property type="match status" value="1"/>
</dbReference>
<dbReference type="Proteomes" id="UP000298050">
    <property type="component" value="Unassembled WGS sequence"/>
</dbReference>
<dbReference type="PANTHER" id="PTHR11961">
    <property type="entry name" value="CYTOCHROME C"/>
    <property type="match status" value="1"/>
</dbReference>
<comment type="caution">
    <text evidence="9">The sequence shown here is derived from an EMBL/GenBank/DDBJ whole genome shotgun (WGS) entry which is preliminary data.</text>
</comment>
<evidence type="ECO:0000256" key="1">
    <source>
        <dbReference type="ARBA" id="ARBA00022448"/>
    </source>
</evidence>
<feature type="signal peptide" evidence="7">
    <location>
        <begin position="1"/>
        <end position="40"/>
    </location>
</feature>
<keyword evidence="2 6" id="KW-0349">Heme</keyword>
<dbReference type="GO" id="GO:0020037">
    <property type="term" value="F:heme binding"/>
    <property type="evidence" value="ECO:0007669"/>
    <property type="project" value="InterPro"/>
</dbReference>
<sequence>MSGVSGWRGNNSVSLSAIARAACATVVLALTSLCTAAAHADELDNRLTLASTERGRVVFGPCRVCHAIQSAPGTHTGPDLSGIFGRVVGSREDYDGYSAAFRQARFVWTPRVMFAWLENPMGMYPASSMMSLGIPDPQDRADLIAWLMQVSVDAAAP</sequence>
<keyword evidence="10" id="KW-1185">Reference proteome</keyword>
<evidence type="ECO:0000256" key="5">
    <source>
        <dbReference type="ARBA" id="ARBA00023004"/>
    </source>
</evidence>
<reference evidence="9 10" key="1">
    <citation type="submission" date="2019-04" db="EMBL/GenBank/DDBJ databases">
        <title>Taxonomy of novel Haliea sp. from mangrove soil of West Coast of India.</title>
        <authorList>
            <person name="Verma A."/>
            <person name="Kumar P."/>
            <person name="Krishnamurthi S."/>
        </authorList>
    </citation>
    <scope>NUCLEOTIDE SEQUENCE [LARGE SCALE GENOMIC DNA]</scope>
    <source>
        <strain evidence="9 10">SAOS-164</strain>
    </source>
</reference>
<keyword evidence="1" id="KW-0813">Transport</keyword>
<evidence type="ECO:0000256" key="4">
    <source>
        <dbReference type="ARBA" id="ARBA00022982"/>
    </source>
</evidence>
<dbReference type="OrthoDB" id="9805828at2"/>
<name>A0A4Z0LY43_9GAMM</name>
<evidence type="ECO:0000259" key="8">
    <source>
        <dbReference type="PROSITE" id="PS51007"/>
    </source>
</evidence>
<evidence type="ECO:0000256" key="2">
    <source>
        <dbReference type="ARBA" id="ARBA00022617"/>
    </source>
</evidence>
<feature type="chain" id="PRO_5021276313" evidence="7">
    <location>
        <begin position="41"/>
        <end position="157"/>
    </location>
</feature>
<evidence type="ECO:0000256" key="7">
    <source>
        <dbReference type="SAM" id="SignalP"/>
    </source>
</evidence>
<proteinExistence type="predicted"/>
<dbReference type="InterPro" id="IPR002327">
    <property type="entry name" value="Cyt_c_1A/1B"/>
</dbReference>
<dbReference type="InterPro" id="IPR009056">
    <property type="entry name" value="Cyt_c-like_dom"/>
</dbReference>
<keyword evidence="5 6" id="KW-0408">Iron</keyword>
<dbReference type="SUPFAM" id="SSF46626">
    <property type="entry name" value="Cytochrome c"/>
    <property type="match status" value="1"/>
</dbReference>
<feature type="domain" description="Cytochrome c" evidence="8">
    <location>
        <begin position="50"/>
        <end position="151"/>
    </location>
</feature>
<gene>
    <name evidence="9" type="ORF">E4634_15445</name>
</gene>
<keyword evidence="7" id="KW-0732">Signal</keyword>
<dbReference type="GO" id="GO:0046872">
    <property type="term" value="F:metal ion binding"/>
    <property type="evidence" value="ECO:0007669"/>
    <property type="project" value="UniProtKB-KW"/>
</dbReference>
<dbReference type="InterPro" id="IPR036909">
    <property type="entry name" value="Cyt_c-like_dom_sf"/>
</dbReference>
<keyword evidence="3 6" id="KW-0479">Metal-binding</keyword>
<dbReference type="PRINTS" id="PR00604">
    <property type="entry name" value="CYTCHRMECIAB"/>
</dbReference>
<dbReference type="AlphaFoldDB" id="A0A4Z0LY43"/>
<evidence type="ECO:0000313" key="9">
    <source>
        <dbReference type="EMBL" id="TGD72068.1"/>
    </source>
</evidence>
<evidence type="ECO:0000256" key="3">
    <source>
        <dbReference type="ARBA" id="ARBA00022723"/>
    </source>
</evidence>
<dbReference type="EMBL" id="SRLE01000011">
    <property type="protein sequence ID" value="TGD72068.1"/>
    <property type="molecule type" value="Genomic_DNA"/>
</dbReference>
<accession>A0A4Z0LY43</accession>
<dbReference type="RefSeq" id="WP_135445513.1">
    <property type="nucleotide sequence ID" value="NZ_SRLE01000011.1"/>
</dbReference>
<keyword evidence="4" id="KW-0249">Electron transport</keyword>
<evidence type="ECO:0000256" key="6">
    <source>
        <dbReference type="PROSITE-ProRule" id="PRU00433"/>
    </source>
</evidence>
<dbReference type="Pfam" id="PF00034">
    <property type="entry name" value="Cytochrom_C"/>
    <property type="match status" value="1"/>
</dbReference>
<dbReference type="Gene3D" id="1.10.760.10">
    <property type="entry name" value="Cytochrome c-like domain"/>
    <property type="match status" value="1"/>
</dbReference>
<protein>
    <submittedName>
        <fullName evidence="9">C-type cytochrome</fullName>
    </submittedName>
</protein>